<organism evidence="4 5">
    <name type="scientific">Eutrema salsugineum</name>
    <name type="common">Saltwater cress</name>
    <name type="synonym">Sisymbrium salsugineum</name>
    <dbReference type="NCBI Taxonomy" id="72664"/>
    <lineage>
        <taxon>Eukaryota</taxon>
        <taxon>Viridiplantae</taxon>
        <taxon>Streptophyta</taxon>
        <taxon>Embryophyta</taxon>
        <taxon>Tracheophyta</taxon>
        <taxon>Spermatophyta</taxon>
        <taxon>Magnoliopsida</taxon>
        <taxon>eudicotyledons</taxon>
        <taxon>Gunneridae</taxon>
        <taxon>Pentapetalae</taxon>
        <taxon>rosids</taxon>
        <taxon>malvids</taxon>
        <taxon>Brassicales</taxon>
        <taxon>Brassicaceae</taxon>
        <taxon>Eutremeae</taxon>
        <taxon>Eutrema</taxon>
    </lineage>
</organism>
<dbReference type="InterPro" id="IPR004146">
    <property type="entry name" value="DC1"/>
</dbReference>
<keyword evidence="5" id="KW-1185">Reference proteome</keyword>
<evidence type="ECO:0000313" key="4">
    <source>
        <dbReference type="EMBL" id="ESQ50979.1"/>
    </source>
</evidence>
<evidence type="ECO:0000259" key="2">
    <source>
        <dbReference type="Pfam" id="PF03107"/>
    </source>
</evidence>
<dbReference type="AlphaFoldDB" id="V4M461"/>
<dbReference type="eggNOG" id="ENOG502SGI7">
    <property type="taxonomic scope" value="Eukaryota"/>
</dbReference>
<dbReference type="EMBL" id="KI517392">
    <property type="protein sequence ID" value="ESQ50979.1"/>
    <property type="molecule type" value="Genomic_DNA"/>
</dbReference>
<dbReference type="OMA" id="CKDSEET"/>
<dbReference type="InterPro" id="IPR054483">
    <property type="entry name" value="DC1-like_CT"/>
</dbReference>
<keyword evidence="1" id="KW-0677">Repeat</keyword>
<dbReference type="SUPFAM" id="SSF57889">
    <property type="entry name" value="Cysteine-rich domain"/>
    <property type="match status" value="3"/>
</dbReference>
<feature type="domain" description="DC1" evidence="2">
    <location>
        <begin position="591"/>
        <end position="640"/>
    </location>
</feature>
<dbReference type="PANTHER" id="PTHR32410">
    <property type="entry name" value="CYSTEINE/HISTIDINE-RICH C1 DOMAIN FAMILY PROTEIN"/>
    <property type="match status" value="1"/>
</dbReference>
<gene>
    <name evidence="4" type="ORF">EUTSA_v10022543mg</name>
</gene>
<accession>V4M461</accession>
<proteinExistence type="predicted"/>
<evidence type="ECO:0000256" key="1">
    <source>
        <dbReference type="ARBA" id="ARBA00022737"/>
    </source>
</evidence>
<evidence type="ECO:0000313" key="5">
    <source>
        <dbReference type="Proteomes" id="UP000030689"/>
    </source>
</evidence>
<feature type="domain" description="DC1" evidence="2">
    <location>
        <begin position="716"/>
        <end position="765"/>
    </location>
</feature>
<dbReference type="InterPro" id="IPR053192">
    <property type="entry name" value="Vacuole_Formation_Reg"/>
</dbReference>
<dbReference type="Proteomes" id="UP000030689">
    <property type="component" value="Unassembled WGS sequence"/>
</dbReference>
<dbReference type="Pfam" id="PF03107">
    <property type="entry name" value="C1_2"/>
    <property type="match status" value="6"/>
</dbReference>
<feature type="domain" description="DC1" evidence="2">
    <location>
        <begin position="448"/>
        <end position="496"/>
    </location>
</feature>
<dbReference type="Gramene" id="ESQ50979">
    <property type="protein sequence ID" value="ESQ50979"/>
    <property type="gene ID" value="EUTSA_v10022543mg"/>
</dbReference>
<protein>
    <recommendedName>
        <fullName evidence="6">Phorbol-ester/DAG-type domain-containing protein</fullName>
    </recommendedName>
</protein>
<dbReference type="Pfam" id="PF22926">
    <property type="entry name" value="C1-like_CT"/>
    <property type="match status" value="1"/>
</dbReference>
<evidence type="ECO:0000259" key="3">
    <source>
        <dbReference type="Pfam" id="PF22926"/>
    </source>
</evidence>
<feature type="domain" description="DC1" evidence="2">
    <location>
        <begin position="394"/>
        <end position="438"/>
    </location>
</feature>
<evidence type="ECO:0008006" key="6">
    <source>
        <dbReference type="Google" id="ProtNLM"/>
    </source>
</evidence>
<dbReference type="InterPro" id="IPR046349">
    <property type="entry name" value="C1-like_sf"/>
</dbReference>
<dbReference type="PANTHER" id="PTHR32410:SF153">
    <property type="entry name" value="CHP-RICH ZINC FINGER PROTEIN-LIKE-RELATED"/>
    <property type="match status" value="1"/>
</dbReference>
<feature type="domain" description="DC1-like C-terminal" evidence="3">
    <location>
        <begin position="793"/>
        <end position="827"/>
    </location>
</feature>
<name>V4M461_EUTSA</name>
<sequence>MDSESELSSLLIQVNSVFISTDSYIVRQSKFASRITQLISLIRSMNLDSLPKPESELISLIKKLLSLFNSISEAEPELELVSRVNQIMSLVSSVDSDLEPRREEKLHSLINSILSLEPNPEIISLIDQIMSLAKYMNLSLESKLLSLITQVISILRSTDSETDLQPNLEAKLLSLITQIISLGRSLDLDSPPKPESELISLTIQTMSLFNSISRSEPESELSNLAPLICQIYSLEPEPEIISLSKQIISLARSMNSEPERYVSLCPQVEVKLEEGKFRVTGKVQRGRNEKGACDPRNKDFHNITTGDYTAHFRCRDCNGEDHEEYEKALVEVKHPLHRKHSLQLVMLRMNSRTRECYCCDEYLSGIFYYCSVCDYAMNIACVEVSQLLTMDHPKWHEHTLILFPRQAFLTCDVCALADSSSPMYMCPPCDFVVHRRCINLPQVIRISRHLHRISYTSSFDQGDRSCGVCRLKINNDCGGYTCIKNDCSYVAHSRCATQRNIWDGKDFEGEPEDTEEEVAPFVRIRDGIIQHFSHEHHYLKLDESPSRDYNDNKHCQACIMPISSGNFYSCMHCEFILHETCANLSRKTHHPTHPHLLTLVVKQVERIQTLLPCSVCLSLCTGFFYKCFEKGCRFKAHVQCTTISEPLVHESHMHPLFLTSKPGERRTCCVCKAVCIASQEVSIISHDARREAFNCTECNFSLCFECATLPQKMRYKHDKHMLTLSYGKDTNTIMYWCEACERKITQKEGFYKCDEYCCVTLHIECLLGRDVYMKPGLLFIWSTHTKIDALDNNNCMSRPICITCKERCPYKIVFLSFGYIYCSMSCVRKNFIVICNFLFLGKLYHSKTLINLPYVRDVLQYNLASVF</sequence>
<feature type="domain" description="DC1" evidence="2">
    <location>
        <begin position="532"/>
        <end position="582"/>
    </location>
</feature>
<dbReference type="KEGG" id="eus:EUTSA_v10022543mg"/>
<reference evidence="4 5" key="1">
    <citation type="journal article" date="2013" name="Front. Plant Sci.">
        <title>The Reference Genome of the Halophytic Plant Eutrema salsugineum.</title>
        <authorList>
            <person name="Yang R."/>
            <person name="Jarvis D.E."/>
            <person name="Chen H."/>
            <person name="Beilstein M.A."/>
            <person name="Grimwood J."/>
            <person name="Jenkins J."/>
            <person name="Shu S."/>
            <person name="Prochnik S."/>
            <person name="Xin M."/>
            <person name="Ma C."/>
            <person name="Schmutz J."/>
            <person name="Wing R.A."/>
            <person name="Mitchell-Olds T."/>
            <person name="Schumaker K.S."/>
            <person name="Wang X."/>
        </authorList>
    </citation>
    <scope>NUCLEOTIDE SEQUENCE [LARGE SCALE GENOMIC DNA]</scope>
</reference>
<feature type="domain" description="DC1" evidence="2">
    <location>
        <begin position="335"/>
        <end position="382"/>
    </location>
</feature>